<dbReference type="Gene3D" id="3.10.450.50">
    <property type="match status" value="1"/>
</dbReference>
<feature type="domain" description="Cds6 C-terminal" evidence="1">
    <location>
        <begin position="244"/>
        <end position="342"/>
    </location>
</feature>
<dbReference type="AlphaFoldDB" id="A0A1J5QS94"/>
<sequence length="346" mass="36352">MVRVPSPEIDGRRRCGLSGRALGLLIVFLTSFLPDAFAAGDPAQQWALAAEQGNAAALAHLYAAIDEHDRSAENWYGVYCLNRGDDVGAQRWFAAAAQHGDAAAQYNLANLYANGLLSPHGATQAVEWYRKAAEQGYAPAERSLGEHYLDGIGVTRDPALGQRWLQRAAAAGERVAALTGPAASASQAARPDAGAASSTAASTAASAAVSARAASPSSAAVRSASATAVPATRAAAQAPQAAVDAALRAWADAWSRKDLASYFGAYLPNYAPPGIDHAAWMRQRRSRIADKASITVSLTQLRTRVDGDSATASFIEHFRAGALQFVGPKTLRLQRLDGRWLIDGES</sequence>
<reference evidence="2" key="1">
    <citation type="submission" date="2016-10" db="EMBL/GenBank/DDBJ databases">
        <title>Sequence of Gallionella enrichment culture.</title>
        <authorList>
            <person name="Poehlein A."/>
            <person name="Muehling M."/>
            <person name="Daniel R."/>
        </authorList>
    </citation>
    <scope>NUCLEOTIDE SEQUENCE</scope>
</reference>
<gene>
    <name evidence="2" type="primary">podJ_6</name>
    <name evidence="2" type="ORF">GALL_354570</name>
</gene>
<dbReference type="SUPFAM" id="SSF81901">
    <property type="entry name" value="HCP-like"/>
    <property type="match status" value="1"/>
</dbReference>
<dbReference type="InterPro" id="IPR032710">
    <property type="entry name" value="NTF2-like_dom_sf"/>
</dbReference>
<dbReference type="PANTHER" id="PTHR11102:SF160">
    <property type="entry name" value="ERAD-ASSOCIATED E3 UBIQUITIN-PROTEIN LIGASE COMPONENT HRD3"/>
    <property type="match status" value="1"/>
</dbReference>
<dbReference type="PANTHER" id="PTHR11102">
    <property type="entry name" value="SEL-1-LIKE PROTEIN"/>
    <property type="match status" value="1"/>
</dbReference>
<dbReference type="SUPFAM" id="SSF54427">
    <property type="entry name" value="NTF2-like"/>
    <property type="match status" value="1"/>
</dbReference>
<organism evidence="2">
    <name type="scientific">mine drainage metagenome</name>
    <dbReference type="NCBI Taxonomy" id="410659"/>
    <lineage>
        <taxon>unclassified sequences</taxon>
        <taxon>metagenomes</taxon>
        <taxon>ecological metagenomes</taxon>
    </lineage>
</organism>
<accession>A0A1J5QS94</accession>
<comment type="caution">
    <text evidence="2">The sequence shown here is derived from an EMBL/GenBank/DDBJ whole genome shotgun (WGS) entry which is preliminary data.</text>
</comment>
<dbReference type="InterPro" id="IPR006597">
    <property type="entry name" value="Sel1-like"/>
</dbReference>
<name>A0A1J5QS94_9ZZZZ</name>
<proteinExistence type="predicted"/>
<dbReference type="Pfam" id="PF08238">
    <property type="entry name" value="Sel1"/>
    <property type="match status" value="3"/>
</dbReference>
<evidence type="ECO:0000313" key="2">
    <source>
        <dbReference type="EMBL" id="OIQ82751.1"/>
    </source>
</evidence>
<protein>
    <submittedName>
        <fullName evidence="2">Localization factor PodJL</fullName>
    </submittedName>
</protein>
<dbReference type="InterPro" id="IPR056203">
    <property type="entry name" value="Cds6_C"/>
</dbReference>
<dbReference type="EMBL" id="MLJW01000770">
    <property type="protein sequence ID" value="OIQ82751.1"/>
    <property type="molecule type" value="Genomic_DNA"/>
</dbReference>
<evidence type="ECO:0000259" key="1">
    <source>
        <dbReference type="Pfam" id="PF24125"/>
    </source>
</evidence>
<dbReference type="Gene3D" id="1.25.40.10">
    <property type="entry name" value="Tetratricopeptide repeat domain"/>
    <property type="match status" value="1"/>
</dbReference>
<dbReference type="Pfam" id="PF24125">
    <property type="entry name" value="Cds6_C"/>
    <property type="match status" value="1"/>
</dbReference>
<dbReference type="SMART" id="SM00671">
    <property type="entry name" value="SEL1"/>
    <property type="match status" value="3"/>
</dbReference>
<dbReference type="InterPro" id="IPR011990">
    <property type="entry name" value="TPR-like_helical_dom_sf"/>
</dbReference>
<dbReference type="InterPro" id="IPR050767">
    <property type="entry name" value="Sel1_AlgK"/>
</dbReference>